<dbReference type="RefSeq" id="WP_161839915.1">
    <property type="nucleotide sequence ID" value="NZ_CP048000.1"/>
</dbReference>
<dbReference type="Pfam" id="PF20434">
    <property type="entry name" value="BD-FAE"/>
    <property type="match status" value="1"/>
</dbReference>
<evidence type="ECO:0000259" key="2">
    <source>
        <dbReference type="Pfam" id="PF20434"/>
    </source>
</evidence>
<dbReference type="SUPFAM" id="SSF53474">
    <property type="entry name" value="alpha/beta-Hydrolases"/>
    <property type="match status" value="1"/>
</dbReference>
<evidence type="ECO:0000313" key="4">
    <source>
        <dbReference type="Proteomes" id="UP000464314"/>
    </source>
</evidence>
<dbReference type="EMBL" id="CP048000">
    <property type="protein sequence ID" value="QHQ63094.1"/>
    <property type="molecule type" value="Genomic_DNA"/>
</dbReference>
<dbReference type="KEGG" id="anr:Ana3638_21865"/>
<organism evidence="3 4">
    <name type="scientific">Anaerocolumna sedimenticola</name>
    <dbReference type="NCBI Taxonomy" id="2696063"/>
    <lineage>
        <taxon>Bacteria</taxon>
        <taxon>Bacillati</taxon>
        <taxon>Bacillota</taxon>
        <taxon>Clostridia</taxon>
        <taxon>Lachnospirales</taxon>
        <taxon>Lachnospiraceae</taxon>
        <taxon>Anaerocolumna</taxon>
    </lineage>
</organism>
<dbReference type="InterPro" id="IPR050300">
    <property type="entry name" value="GDXG_lipolytic_enzyme"/>
</dbReference>
<dbReference type="InterPro" id="IPR029058">
    <property type="entry name" value="AB_hydrolase_fold"/>
</dbReference>
<name>A0A6P1TQ39_9FIRM</name>
<dbReference type="Gene3D" id="3.40.50.1820">
    <property type="entry name" value="alpha/beta hydrolase"/>
    <property type="match status" value="1"/>
</dbReference>
<keyword evidence="4" id="KW-1185">Reference proteome</keyword>
<dbReference type="InterPro" id="IPR049492">
    <property type="entry name" value="BD-FAE-like_dom"/>
</dbReference>
<keyword evidence="1 3" id="KW-0378">Hydrolase</keyword>
<protein>
    <submittedName>
        <fullName evidence="3">Alpha/beta hydrolase fold domain-containing protein</fullName>
    </submittedName>
</protein>
<dbReference type="PANTHER" id="PTHR48081:SF13">
    <property type="entry name" value="ALPHA_BETA HYDROLASE"/>
    <property type="match status" value="1"/>
</dbReference>
<accession>A0A6P1TQ39</accession>
<evidence type="ECO:0000256" key="1">
    <source>
        <dbReference type="ARBA" id="ARBA00022801"/>
    </source>
</evidence>
<sequence length="299" mass="33561">MKFIDDKRIHIPAKTEFVQRKYLNIQYAKGNERRQLDIYLPNTGIGPYPVIMDIYGGGWYFGNKSSYKLEPALKLLRRGFAVVSINYSLSYQQQFPIQVDEIKAAIRYIKANAGEYDLDPFNVALMGESAGAHYAALCATSSSCGKLEDKETWGNAQVTSEVQAVIAVYCPSNLGVLKEELDTLGLEPSFKEVGEADSMEGMLFGGRKPAEVPELVKLADPHTYVNKNCPPFLFFHGNQDQCIPILQSMTLATAIKQAAGLTRAEYHIIRGARHNLADFESEEIYNLEEKFLRKYLINP</sequence>
<gene>
    <name evidence="3" type="ORF">Ana3638_21865</name>
</gene>
<dbReference type="AlphaFoldDB" id="A0A6P1TQ39"/>
<evidence type="ECO:0000313" key="3">
    <source>
        <dbReference type="EMBL" id="QHQ63094.1"/>
    </source>
</evidence>
<reference evidence="3 4" key="1">
    <citation type="submission" date="2020-01" db="EMBL/GenBank/DDBJ databases">
        <title>Genome analysis of Anaerocolumna sp. CBA3638.</title>
        <authorList>
            <person name="Kim J."/>
            <person name="Roh S.W."/>
        </authorList>
    </citation>
    <scope>NUCLEOTIDE SEQUENCE [LARGE SCALE GENOMIC DNA]</scope>
    <source>
        <strain evidence="3 4">CBA3638</strain>
    </source>
</reference>
<dbReference type="GO" id="GO:0016787">
    <property type="term" value="F:hydrolase activity"/>
    <property type="evidence" value="ECO:0007669"/>
    <property type="project" value="UniProtKB-KW"/>
</dbReference>
<dbReference type="PANTHER" id="PTHR48081">
    <property type="entry name" value="AB HYDROLASE SUPERFAMILY PROTEIN C4A8.06C"/>
    <property type="match status" value="1"/>
</dbReference>
<feature type="domain" description="BD-FAE-like" evidence="2">
    <location>
        <begin position="36"/>
        <end position="254"/>
    </location>
</feature>
<dbReference type="Proteomes" id="UP000464314">
    <property type="component" value="Chromosome"/>
</dbReference>
<proteinExistence type="predicted"/>